<evidence type="ECO:0000313" key="3">
    <source>
        <dbReference type="Proteomes" id="UP000799640"/>
    </source>
</evidence>
<organism evidence="2 3">
    <name type="scientific">Trichodelitschia bisporula</name>
    <dbReference type="NCBI Taxonomy" id="703511"/>
    <lineage>
        <taxon>Eukaryota</taxon>
        <taxon>Fungi</taxon>
        <taxon>Dikarya</taxon>
        <taxon>Ascomycota</taxon>
        <taxon>Pezizomycotina</taxon>
        <taxon>Dothideomycetes</taxon>
        <taxon>Dothideomycetes incertae sedis</taxon>
        <taxon>Phaeotrichales</taxon>
        <taxon>Phaeotrichaceae</taxon>
        <taxon>Trichodelitschia</taxon>
    </lineage>
</organism>
<dbReference type="EMBL" id="ML996698">
    <property type="protein sequence ID" value="KAF2399280.1"/>
    <property type="molecule type" value="Genomic_DNA"/>
</dbReference>
<dbReference type="OrthoDB" id="3993201at2759"/>
<evidence type="ECO:0000313" key="2">
    <source>
        <dbReference type="EMBL" id="KAF2399280.1"/>
    </source>
</evidence>
<sequence>MAAQRSIRALARTLPSHTGPAIQTRALSMTGPTTFPSDLLTKRSNPNPRDAKKASIMDLDATAASSSKPSSRTFNTSRSAKAPGDTSTIDFMYFPDVVIEAGTQPLRVPIVDFSSGTSYARIDGPVFEREGQLMRGEVHTVSADGTHFEQPRRMADVGDGGAFEGVVQKVKEVTSVNAEGGETVREELGRLWKGFVEDLVPAKK</sequence>
<evidence type="ECO:0000256" key="1">
    <source>
        <dbReference type="SAM" id="MobiDB-lite"/>
    </source>
</evidence>
<keyword evidence="3" id="KW-1185">Reference proteome</keyword>
<reference evidence="2" key="1">
    <citation type="journal article" date="2020" name="Stud. Mycol.">
        <title>101 Dothideomycetes genomes: a test case for predicting lifestyles and emergence of pathogens.</title>
        <authorList>
            <person name="Haridas S."/>
            <person name="Albert R."/>
            <person name="Binder M."/>
            <person name="Bloem J."/>
            <person name="Labutti K."/>
            <person name="Salamov A."/>
            <person name="Andreopoulos B."/>
            <person name="Baker S."/>
            <person name="Barry K."/>
            <person name="Bills G."/>
            <person name="Bluhm B."/>
            <person name="Cannon C."/>
            <person name="Castanera R."/>
            <person name="Culley D."/>
            <person name="Daum C."/>
            <person name="Ezra D."/>
            <person name="Gonzalez J."/>
            <person name="Henrissat B."/>
            <person name="Kuo A."/>
            <person name="Liang C."/>
            <person name="Lipzen A."/>
            <person name="Lutzoni F."/>
            <person name="Magnuson J."/>
            <person name="Mondo S."/>
            <person name="Nolan M."/>
            <person name="Ohm R."/>
            <person name="Pangilinan J."/>
            <person name="Park H.-J."/>
            <person name="Ramirez L."/>
            <person name="Alfaro M."/>
            <person name="Sun H."/>
            <person name="Tritt A."/>
            <person name="Yoshinaga Y."/>
            <person name="Zwiers L.-H."/>
            <person name="Turgeon B."/>
            <person name="Goodwin S."/>
            <person name="Spatafora J."/>
            <person name="Crous P."/>
            <person name="Grigoriev I."/>
        </authorList>
    </citation>
    <scope>NUCLEOTIDE SEQUENCE</scope>
    <source>
        <strain evidence="2">CBS 262.69</strain>
    </source>
</reference>
<proteinExistence type="predicted"/>
<feature type="compositionally biased region" description="Polar residues" evidence="1">
    <location>
        <begin position="63"/>
        <end position="85"/>
    </location>
</feature>
<feature type="region of interest" description="Disordered" evidence="1">
    <location>
        <begin position="1"/>
        <end position="85"/>
    </location>
</feature>
<dbReference type="AlphaFoldDB" id="A0A6G1HTD4"/>
<name>A0A6G1HTD4_9PEZI</name>
<gene>
    <name evidence="2" type="ORF">EJ06DRAFT_557742</name>
</gene>
<protein>
    <submittedName>
        <fullName evidence="2">Uncharacterized protein</fullName>
    </submittedName>
</protein>
<feature type="compositionally biased region" description="Polar residues" evidence="1">
    <location>
        <begin position="25"/>
        <end position="47"/>
    </location>
</feature>
<dbReference type="Proteomes" id="UP000799640">
    <property type="component" value="Unassembled WGS sequence"/>
</dbReference>
<accession>A0A6G1HTD4</accession>